<dbReference type="GO" id="GO:0005524">
    <property type="term" value="F:ATP binding"/>
    <property type="evidence" value="ECO:0007669"/>
    <property type="project" value="InterPro"/>
</dbReference>
<dbReference type="KEGG" id="cact:HZ995_08985"/>
<dbReference type="GO" id="GO:0000155">
    <property type="term" value="F:phosphorelay sensor kinase activity"/>
    <property type="evidence" value="ECO:0007669"/>
    <property type="project" value="InterPro"/>
</dbReference>
<dbReference type="InterPro" id="IPR027417">
    <property type="entry name" value="P-loop_NTPase"/>
</dbReference>
<accession>A0A975I661</accession>
<dbReference type="Gene3D" id="3.40.50.300">
    <property type="entry name" value="P-loop containing nucleotide triphosphate hydrolases"/>
    <property type="match status" value="1"/>
</dbReference>
<gene>
    <name evidence="2" type="ORF">HZ995_08985</name>
</gene>
<keyword evidence="2" id="KW-0808">Transferase</keyword>
<dbReference type="Proteomes" id="UP000665026">
    <property type="component" value="Chromosome"/>
</dbReference>
<feature type="domain" description="HPr kinase/phosphorylase C-terminal" evidence="1">
    <location>
        <begin position="14"/>
        <end position="89"/>
    </location>
</feature>
<keyword evidence="2" id="KW-0418">Kinase</keyword>
<evidence type="ECO:0000259" key="1">
    <source>
        <dbReference type="Pfam" id="PF07475"/>
    </source>
</evidence>
<organism evidence="2 3">
    <name type="scientific">Cognatishimia activa</name>
    <dbReference type="NCBI Taxonomy" id="1715691"/>
    <lineage>
        <taxon>Bacteria</taxon>
        <taxon>Pseudomonadati</taxon>
        <taxon>Pseudomonadota</taxon>
        <taxon>Alphaproteobacteria</taxon>
        <taxon>Rhodobacterales</taxon>
        <taxon>Paracoccaceae</taxon>
        <taxon>Cognatishimia</taxon>
    </lineage>
</organism>
<protein>
    <submittedName>
        <fullName evidence="2">HPr kinase/phosphatase C-terminal domain-containing protein</fullName>
    </submittedName>
</protein>
<reference evidence="2" key="1">
    <citation type="submission" date="2020-07" db="EMBL/GenBank/DDBJ databases">
        <title>Genome sequences of bacteria associated with the marine, planktonic diatom Thalassiosira profunda strain ECT2AJA-044.</title>
        <authorList>
            <person name="Gargas C.B."/>
            <person name="Roberts W.R."/>
            <person name="Alverson A.J."/>
        </authorList>
    </citation>
    <scope>NUCLEOTIDE SEQUENCE</scope>
    <source>
        <strain evidence="2">ECT2AJA-044</strain>
    </source>
</reference>
<dbReference type="AlphaFoldDB" id="A0A975I661"/>
<dbReference type="InterPro" id="IPR011104">
    <property type="entry name" value="Hpr_kin/Pase_C"/>
</dbReference>
<dbReference type="Pfam" id="PF07475">
    <property type="entry name" value="Hpr_kinase_C"/>
    <property type="match status" value="1"/>
</dbReference>
<dbReference type="CDD" id="cd01918">
    <property type="entry name" value="HprK_C"/>
    <property type="match status" value="1"/>
</dbReference>
<dbReference type="RefSeq" id="WP_209355338.1">
    <property type="nucleotide sequence ID" value="NZ_CP060010.1"/>
</dbReference>
<proteinExistence type="predicted"/>
<sequence length="151" mass="16045">MPGDDLSDAGPLPQTILHASCVAAHGKAVLILGASSAGKSALALDLMSRGAELVSDDRTQLTLRADHLEADAVKTIAGFIEARGVGILRATPKGPMPLALAIDLDKEETTRLPKHYTFTRFGVTVPLLYRVPYPHFAPAILQFLKAGRGHL</sequence>
<evidence type="ECO:0000313" key="2">
    <source>
        <dbReference type="EMBL" id="QTN34647.1"/>
    </source>
</evidence>
<name>A0A975I661_9RHOB</name>
<dbReference type="SUPFAM" id="SSF53795">
    <property type="entry name" value="PEP carboxykinase-like"/>
    <property type="match status" value="1"/>
</dbReference>
<dbReference type="GO" id="GO:0006109">
    <property type="term" value="P:regulation of carbohydrate metabolic process"/>
    <property type="evidence" value="ECO:0007669"/>
    <property type="project" value="InterPro"/>
</dbReference>
<evidence type="ECO:0000313" key="3">
    <source>
        <dbReference type="Proteomes" id="UP000665026"/>
    </source>
</evidence>
<dbReference type="EMBL" id="CP060010">
    <property type="protein sequence ID" value="QTN34647.1"/>
    <property type="molecule type" value="Genomic_DNA"/>
</dbReference>